<keyword evidence="2" id="KW-1185">Reference proteome</keyword>
<gene>
    <name evidence="1" type="ORF">ALEPTO_LOCUS12470</name>
</gene>
<protein>
    <submittedName>
        <fullName evidence="1">10348_t:CDS:1</fullName>
    </submittedName>
</protein>
<reference evidence="1" key="1">
    <citation type="submission" date="2021-06" db="EMBL/GenBank/DDBJ databases">
        <authorList>
            <person name="Kallberg Y."/>
            <person name="Tangrot J."/>
            <person name="Rosling A."/>
        </authorList>
    </citation>
    <scope>NUCLEOTIDE SEQUENCE</scope>
    <source>
        <strain evidence="1">FL130A</strain>
    </source>
</reference>
<proteinExistence type="predicted"/>
<accession>A0A9N9ND81</accession>
<dbReference type="Proteomes" id="UP000789508">
    <property type="component" value="Unassembled WGS sequence"/>
</dbReference>
<organism evidence="1 2">
    <name type="scientific">Ambispora leptoticha</name>
    <dbReference type="NCBI Taxonomy" id="144679"/>
    <lineage>
        <taxon>Eukaryota</taxon>
        <taxon>Fungi</taxon>
        <taxon>Fungi incertae sedis</taxon>
        <taxon>Mucoromycota</taxon>
        <taxon>Glomeromycotina</taxon>
        <taxon>Glomeromycetes</taxon>
        <taxon>Archaeosporales</taxon>
        <taxon>Ambisporaceae</taxon>
        <taxon>Ambispora</taxon>
    </lineage>
</organism>
<evidence type="ECO:0000313" key="2">
    <source>
        <dbReference type="Proteomes" id="UP000789508"/>
    </source>
</evidence>
<feature type="non-terminal residue" evidence="1">
    <location>
        <position position="1"/>
    </location>
</feature>
<name>A0A9N9ND81_9GLOM</name>
<dbReference type="AlphaFoldDB" id="A0A9N9ND81"/>
<dbReference type="EMBL" id="CAJVPS010028610">
    <property type="protein sequence ID" value="CAG8726783.1"/>
    <property type="molecule type" value="Genomic_DNA"/>
</dbReference>
<sequence>LEISIYGMSWYGNGVYPFGLIDKCTLPCNENDCMLFEDIYCILKELENKLSEIESMAKRLSGLNVKGKRRNRVTENIPILNVKRTPK</sequence>
<dbReference type="OrthoDB" id="2303332at2759"/>
<comment type="caution">
    <text evidence="1">The sequence shown here is derived from an EMBL/GenBank/DDBJ whole genome shotgun (WGS) entry which is preliminary data.</text>
</comment>
<evidence type="ECO:0000313" key="1">
    <source>
        <dbReference type="EMBL" id="CAG8726783.1"/>
    </source>
</evidence>